<protein>
    <submittedName>
        <fullName evidence="2">Uncharacterized protein</fullName>
    </submittedName>
</protein>
<keyword evidence="3" id="KW-1185">Reference proteome</keyword>
<name>A0A5N5D4Y6_9PEZI</name>
<dbReference type="OrthoDB" id="9977870at2759"/>
<accession>A0A5N5D4Y6</accession>
<organism evidence="2 3">
    <name type="scientific">Lasiodiplodia theobromae</name>
    <dbReference type="NCBI Taxonomy" id="45133"/>
    <lineage>
        <taxon>Eukaryota</taxon>
        <taxon>Fungi</taxon>
        <taxon>Dikarya</taxon>
        <taxon>Ascomycota</taxon>
        <taxon>Pezizomycotina</taxon>
        <taxon>Dothideomycetes</taxon>
        <taxon>Dothideomycetes incertae sedis</taxon>
        <taxon>Botryosphaeriales</taxon>
        <taxon>Botryosphaeriaceae</taxon>
        <taxon>Lasiodiplodia</taxon>
    </lineage>
</organism>
<dbReference type="AlphaFoldDB" id="A0A5N5D4Y6"/>
<sequence>MRPFPAIFTQPPAVFAPILGHRIANDAHPPILPPSRTNGGGGGSNNTSSRKAATDDRNEDNRSRTNTTSSSSPLRPVRQQQERPSSSLSSATTGDDITSIEAIALHLRENHECAHADWSFVRGRHRCEECGDALPLFIFECRQCMLHACNRCRRNRL</sequence>
<feature type="region of interest" description="Disordered" evidence="1">
    <location>
        <begin position="26"/>
        <end position="94"/>
    </location>
</feature>
<evidence type="ECO:0000313" key="3">
    <source>
        <dbReference type="Proteomes" id="UP000325902"/>
    </source>
</evidence>
<feature type="compositionally biased region" description="Polar residues" evidence="1">
    <location>
        <begin position="78"/>
        <end position="94"/>
    </location>
</feature>
<comment type="caution">
    <text evidence="2">The sequence shown here is derived from an EMBL/GenBank/DDBJ whole genome shotgun (WGS) entry which is preliminary data.</text>
</comment>
<evidence type="ECO:0000313" key="2">
    <source>
        <dbReference type="EMBL" id="KAB2572818.1"/>
    </source>
</evidence>
<gene>
    <name evidence="2" type="ORF">DBV05_g8517</name>
</gene>
<proteinExistence type="predicted"/>
<evidence type="ECO:0000256" key="1">
    <source>
        <dbReference type="SAM" id="MobiDB-lite"/>
    </source>
</evidence>
<dbReference type="EMBL" id="VCHE01000070">
    <property type="protein sequence ID" value="KAB2572818.1"/>
    <property type="molecule type" value="Genomic_DNA"/>
</dbReference>
<dbReference type="Proteomes" id="UP000325902">
    <property type="component" value="Unassembled WGS sequence"/>
</dbReference>
<reference evidence="2 3" key="1">
    <citation type="journal article" date="2019" name="Sci. Rep.">
        <title>A multi-omics analysis of the grapevine pathogen Lasiodiplodia theobromae reveals that temperature affects the expression of virulence- and pathogenicity-related genes.</title>
        <authorList>
            <person name="Felix C."/>
            <person name="Meneses R."/>
            <person name="Goncalves M.F.M."/>
            <person name="Tilleman L."/>
            <person name="Duarte A.S."/>
            <person name="Jorrin-Novo J.V."/>
            <person name="Van de Peer Y."/>
            <person name="Deforce D."/>
            <person name="Van Nieuwerburgh F."/>
            <person name="Esteves A.C."/>
            <person name="Alves A."/>
        </authorList>
    </citation>
    <scope>NUCLEOTIDE SEQUENCE [LARGE SCALE GENOMIC DNA]</scope>
    <source>
        <strain evidence="2 3">LA-SOL3</strain>
    </source>
</reference>
<feature type="compositionally biased region" description="Basic and acidic residues" evidence="1">
    <location>
        <begin position="52"/>
        <end position="63"/>
    </location>
</feature>